<gene>
    <name evidence="1" type="ORF">ACFQ1R_01330</name>
</gene>
<name>A0ABW3JF52_9FLAO</name>
<dbReference type="RefSeq" id="WP_379924293.1">
    <property type="nucleotide sequence ID" value="NZ_JBHTJI010000001.1"/>
</dbReference>
<protein>
    <submittedName>
        <fullName evidence="1">DUF6266 family protein</fullName>
    </submittedName>
</protein>
<dbReference type="InterPro" id="IPR046233">
    <property type="entry name" value="DUF6266"/>
</dbReference>
<organism evidence="1 2">
    <name type="scientific">Mariniflexile jejuense</name>
    <dbReference type="NCBI Taxonomy" id="1173582"/>
    <lineage>
        <taxon>Bacteria</taxon>
        <taxon>Pseudomonadati</taxon>
        <taxon>Bacteroidota</taxon>
        <taxon>Flavobacteriia</taxon>
        <taxon>Flavobacteriales</taxon>
        <taxon>Flavobacteriaceae</taxon>
        <taxon>Mariniflexile</taxon>
    </lineage>
</organism>
<dbReference type="Proteomes" id="UP001597061">
    <property type="component" value="Unassembled WGS sequence"/>
</dbReference>
<keyword evidence="2" id="KW-1185">Reference proteome</keyword>
<dbReference type="EMBL" id="JBHTJI010000001">
    <property type="protein sequence ID" value="MFD0988724.1"/>
    <property type="molecule type" value="Genomic_DNA"/>
</dbReference>
<proteinExistence type="predicted"/>
<accession>A0ABW3JF52</accession>
<evidence type="ECO:0000313" key="1">
    <source>
        <dbReference type="EMBL" id="MFD0988724.1"/>
    </source>
</evidence>
<comment type="caution">
    <text evidence="1">The sequence shown here is derived from an EMBL/GenBank/DDBJ whole genome shotgun (WGS) entry which is preliminary data.</text>
</comment>
<sequence>MGTYNDGILGSFSGKVGPVIGSNWRGKSIIRSVPSKSKKPISTAQQLQRDKFKFVLQFLTPLKSILTETFGANTGSKTPFNNAMSYHMKQAVSITNTGFAMAYNKVLIGMGGLCSIDNPVVYGTATHALNLAWDDNSLQGLAYPNDELLVIAYAPSLNDFDYFIANSQRNAHSVTLDFANVFIGETVHLWATFTNTDLGITATSKYLGSFVV</sequence>
<evidence type="ECO:0000313" key="2">
    <source>
        <dbReference type="Proteomes" id="UP001597061"/>
    </source>
</evidence>
<reference evidence="2" key="1">
    <citation type="journal article" date="2019" name="Int. J. Syst. Evol. Microbiol.">
        <title>The Global Catalogue of Microorganisms (GCM) 10K type strain sequencing project: providing services to taxonomists for standard genome sequencing and annotation.</title>
        <authorList>
            <consortium name="The Broad Institute Genomics Platform"/>
            <consortium name="The Broad Institute Genome Sequencing Center for Infectious Disease"/>
            <person name="Wu L."/>
            <person name="Ma J."/>
        </authorList>
    </citation>
    <scope>NUCLEOTIDE SEQUENCE [LARGE SCALE GENOMIC DNA]</scope>
    <source>
        <strain evidence="2">CCUG 62414</strain>
    </source>
</reference>
<dbReference type="Pfam" id="PF19781">
    <property type="entry name" value="DUF6266"/>
    <property type="match status" value="1"/>
</dbReference>